<name>A0A5C5XQ70_9PLAN</name>
<evidence type="ECO:0000313" key="2">
    <source>
        <dbReference type="Proteomes" id="UP000316095"/>
    </source>
</evidence>
<comment type="caution">
    <text evidence="1">The sequence shown here is derived from an EMBL/GenBank/DDBJ whole genome shotgun (WGS) entry which is preliminary data.</text>
</comment>
<protein>
    <submittedName>
        <fullName evidence="1">Uncharacterized protein</fullName>
    </submittedName>
</protein>
<gene>
    <name evidence="1" type="ORF">Pan54_49760</name>
</gene>
<keyword evidence="2" id="KW-1185">Reference proteome</keyword>
<proteinExistence type="predicted"/>
<reference evidence="1 2" key="1">
    <citation type="submission" date="2019-02" db="EMBL/GenBank/DDBJ databases">
        <title>Deep-cultivation of Planctomycetes and their phenomic and genomic characterization uncovers novel biology.</title>
        <authorList>
            <person name="Wiegand S."/>
            <person name="Jogler M."/>
            <person name="Boedeker C."/>
            <person name="Pinto D."/>
            <person name="Vollmers J."/>
            <person name="Rivas-Marin E."/>
            <person name="Kohn T."/>
            <person name="Peeters S.H."/>
            <person name="Heuer A."/>
            <person name="Rast P."/>
            <person name="Oberbeckmann S."/>
            <person name="Bunk B."/>
            <person name="Jeske O."/>
            <person name="Meyerdierks A."/>
            <person name="Storesund J.E."/>
            <person name="Kallscheuer N."/>
            <person name="Luecker S."/>
            <person name="Lage O.M."/>
            <person name="Pohl T."/>
            <person name="Merkel B.J."/>
            <person name="Hornburger P."/>
            <person name="Mueller R.-W."/>
            <person name="Bruemmer F."/>
            <person name="Labrenz M."/>
            <person name="Spormann A.M."/>
            <person name="Op Den Camp H."/>
            <person name="Overmann J."/>
            <person name="Amann R."/>
            <person name="Jetten M.S.M."/>
            <person name="Mascher T."/>
            <person name="Medema M.H."/>
            <person name="Devos D.P."/>
            <person name="Kaster A.-K."/>
            <person name="Ovreas L."/>
            <person name="Rohde M."/>
            <person name="Galperin M.Y."/>
            <person name="Jogler C."/>
        </authorList>
    </citation>
    <scope>NUCLEOTIDE SEQUENCE [LARGE SCALE GENOMIC DNA]</scope>
    <source>
        <strain evidence="1 2">Pan54</strain>
    </source>
</reference>
<dbReference type="AlphaFoldDB" id="A0A5C5XQ70"/>
<organism evidence="1 2">
    <name type="scientific">Rubinisphaera italica</name>
    <dbReference type="NCBI Taxonomy" id="2527969"/>
    <lineage>
        <taxon>Bacteria</taxon>
        <taxon>Pseudomonadati</taxon>
        <taxon>Planctomycetota</taxon>
        <taxon>Planctomycetia</taxon>
        <taxon>Planctomycetales</taxon>
        <taxon>Planctomycetaceae</taxon>
        <taxon>Rubinisphaera</taxon>
    </lineage>
</organism>
<evidence type="ECO:0000313" key="1">
    <source>
        <dbReference type="EMBL" id="TWT64215.1"/>
    </source>
</evidence>
<accession>A0A5C5XQ70</accession>
<dbReference type="Proteomes" id="UP000316095">
    <property type="component" value="Unassembled WGS sequence"/>
</dbReference>
<sequence length="340" mass="38436">MKILRRLTLTASIAGIAAIGLFVWLSQGGDLKQSVKNPQELLGKMKSVLSGKSSEEELDPAQLAENIREGNSLIKQSRLLLLHNMGPIRAEVLQIIQTPTQSFRATGKYWQAPQSKSRLLVEMEIEKASGRILQVSNGQVIWSVREITSEADRTAKTDSDKPPQRLQIERIDLQRLSDFAKINGADETESRIAREMQSGLAGLLSSLEARMDFRAVKQVSINQEPCIVLEGEWKPESAENSMGNEFAVNIFHQSRPDLVRLFIRESDLFPMRYLCLKKHPERNGYYAQLAMELTEVTQLPNLDPSMFNYRPPDEQVPNDITHEYLSRLEKYGKASDAVIK</sequence>
<dbReference type="EMBL" id="SJPG01000001">
    <property type="protein sequence ID" value="TWT64215.1"/>
    <property type="molecule type" value="Genomic_DNA"/>
</dbReference>